<dbReference type="Pfam" id="PF01547">
    <property type="entry name" value="SBP_bac_1"/>
    <property type="match status" value="1"/>
</dbReference>
<keyword evidence="7" id="KW-1185">Reference proteome</keyword>
<dbReference type="InterPro" id="IPR050490">
    <property type="entry name" value="Bact_solute-bd_prot1"/>
</dbReference>
<evidence type="ECO:0000313" key="7">
    <source>
        <dbReference type="Proteomes" id="UP001519344"/>
    </source>
</evidence>
<sequence>MGATAVKGWTTLLAGVMLLGSLAGCSGSGNSGSTATPSGSTPAASDNGKTPEPAAKQVTLQMIESLTSPERTKLLQDAIARFQKDNPNIKVELISPPFDQADNKIRTMLAAKQDLDILEVRDLNIAEYVNNGYLEPLDTYASNWADSKTLSGTSKVVGSTNGKLYFIANALYQRQMFYRKDWFDAKGLTVPKTWEELVDAAKKLTDPKQNRYGFSFRGGPGANGNFDHMIYDYNDKAMNIDDAPFTKDGKTVYSTPEAKQALELYKKLYKEASPPDSINWGFQDQVQAFTSGVTGILLQDPDVIKVLQDKMDPKTLETAAMPLGPNGKSLVSTGAAGWGITANSKNKNEAWKLISYLSSPKENTEFSKQIGTIPIHTSATADAFFQTGPYKTLLDMTAKADTFVNFTPPFKYPGNGSWGELSMKGQQSYLLDKKSADDTLKEWDKFWLDQKAGLKK</sequence>
<dbReference type="EMBL" id="JAGGKV010000009">
    <property type="protein sequence ID" value="MBP1964544.1"/>
    <property type="molecule type" value="Genomic_DNA"/>
</dbReference>
<dbReference type="PANTHER" id="PTHR43649">
    <property type="entry name" value="ARABINOSE-BINDING PROTEIN-RELATED"/>
    <property type="match status" value="1"/>
</dbReference>
<feature type="signal peptide" evidence="5">
    <location>
        <begin position="1"/>
        <end position="23"/>
    </location>
</feature>
<evidence type="ECO:0000256" key="4">
    <source>
        <dbReference type="SAM" id="MobiDB-lite"/>
    </source>
</evidence>
<dbReference type="SUPFAM" id="SSF53850">
    <property type="entry name" value="Periplasmic binding protein-like II"/>
    <property type="match status" value="1"/>
</dbReference>
<dbReference type="PANTHER" id="PTHR43649:SF34">
    <property type="entry name" value="ABC TRANSPORTER PERIPLASMIC-BINDING PROTEIN YCJN-RELATED"/>
    <property type="match status" value="1"/>
</dbReference>
<dbReference type="Gene3D" id="3.40.190.10">
    <property type="entry name" value="Periplasmic binding protein-like II"/>
    <property type="match status" value="1"/>
</dbReference>
<evidence type="ECO:0000256" key="5">
    <source>
        <dbReference type="SAM" id="SignalP"/>
    </source>
</evidence>
<evidence type="ECO:0000313" key="6">
    <source>
        <dbReference type="EMBL" id="MBP1964544.1"/>
    </source>
</evidence>
<evidence type="ECO:0000256" key="2">
    <source>
        <dbReference type="ARBA" id="ARBA00022448"/>
    </source>
</evidence>
<evidence type="ECO:0000256" key="3">
    <source>
        <dbReference type="ARBA" id="ARBA00022729"/>
    </source>
</evidence>
<keyword evidence="6" id="KW-0762">Sugar transport</keyword>
<proteinExistence type="inferred from homology"/>
<keyword evidence="3 5" id="KW-0732">Signal</keyword>
<dbReference type="RefSeq" id="WP_240159679.1">
    <property type="nucleotide sequence ID" value="NZ_JAAOZR010000017.1"/>
</dbReference>
<dbReference type="Proteomes" id="UP001519344">
    <property type="component" value="Unassembled WGS sequence"/>
</dbReference>
<gene>
    <name evidence="6" type="ORF">J2Z65_003767</name>
</gene>
<protein>
    <submittedName>
        <fullName evidence="6">Multiple sugar transport system substrate-binding protein</fullName>
    </submittedName>
</protein>
<feature type="chain" id="PRO_5045402861" evidence="5">
    <location>
        <begin position="24"/>
        <end position="456"/>
    </location>
</feature>
<feature type="compositionally biased region" description="Low complexity" evidence="4">
    <location>
        <begin position="31"/>
        <end position="45"/>
    </location>
</feature>
<dbReference type="PROSITE" id="PS51257">
    <property type="entry name" value="PROKAR_LIPOPROTEIN"/>
    <property type="match status" value="1"/>
</dbReference>
<dbReference type="InterPro" id="IPR006059">
    <property type="entry name" value="SBP"/>
</dbReference>
<reference evidence="6 7" key="1">
    <citation type="submission" date="2021-03" db="EMBL/GenBank/DDBJ databases">
        <title>Genomic Encyclopedia of Type Strains, Phase IV (KMG-IV): sequencing the most valuable type-strain genomes for metagenomic binning, comparative biology and taxonomic classification.</title>
        <authorList>
            <person name="Goeker M."/>
        </authorList>
    </citation>
    <scope>NUCLEOTIDE SEQUENCE [LARGE SCALE GENOMIC DNA]</scope>
    <source>
        <strain evidence="6 7">DSM 24950</strain>
    </source>
</reference>
<dbReference type="CDD" id="cd13585">
    <property type="entry name" value="PBP2_TMBP_like"/>
    <property type="match status" value="1"/>
</dbReference>
<organism evidence="6 7">
    <name type="scientific">Paenibacillus aceris</name>
    <dbReference type="NCBI Taxonomy" id="869555"/>
    <lineage>
        <taxon>Bacteria</taxon>
        <taxon>Bacillati</taxon>
        <taxon>Bacillota</taxon>
        <taxon>Bacilli</taxon>
        <taxon>Bacillales</taxon>
        <taxon>Paenibacillaceae</taxon>
        <taxon>Paenibacillus</taxon>
    </lineage>
</organism>
<name>A0ABS4I0U9_9BACL</name>
<comment type="similarity">
    <text evidence="1">Belongs to the bacterial solute-binding protein 1 family.</text>
</comment>
<keyword evidence="2" id="KW-0813">Transport</keyword>
<comment type="caution">
    <text evidence="6">The sequence shown here is derived from an EMBL/GenBank/DDBJ whole genome shotgun (WGS) entry which is preliminary data.</text>
</comment>
<evidence type="ECO:0000256" key="1">
    <source>
        <dbReference type="ARBA" id="ARBA00008520"/>
    </source>
</evidence>
<feature type="region of interest" description="Disordered" evidence="4">
    <location>
        <begin position="27"/>
        <end position="52"/>
    </location>
</feature>
<accession>A0ABS4I0U9</accession>